<keyword evidence="2" id="KW-1185">Reference proteome</keyword>
<dbReference type="AlphaFoldDB" id="A0A2G1MJS0"/>
<sequence>MTMTMTNKTIIQHDNLTISRSIADVDAVLSLLRRQDDMSRVHHALDTAARSIDTCSQKVRSSLARRQTAQAHADLVALRRERSSLDAPTLARVLQGLRDTVQLLRGGRCCA</sequence>
<gene>
    <name evidence="1" type="ORF">CJ301_04405</name>
</gene>
<dbReference type="OrthoDB" id="9876484at2"/>
<accession>A0A2G1MJS0</accession>
<dbReference type="RefSeq" id="WP_099274690.1">
    <property type="nucleotide sequence ID" value="NZ_KZ304952.1"/>
</dbReference>
<evidence type="ECO:0000313" key="2">
    <source>
        <dbReference type="Proteomes" id="UP000221860"/>
    </source>
</evidence>
<protein>
    <submittedName>
        <fullName evidence="1">Uncharacterized protein</fullName>
    </submittedName>
</protein>
<dbReference type="Proteomes" id="UP000221860">
    <property type="component" value="Unassembled WGS sequence"/>
</dbReference>
<reference evidence="1 2" key="1">
    <citation type="submission" date="2017-08" db="EMBL/GenBank/DDBJ databases">
        <title>Draft Genome Sequence of Loktanella cinnabarina Strain XM1, Isolated from Coastal Surface Water.</title>
        <authorList>
            <person name="Ma R."/>
            <person name="Wang J."/>
            <person name="Wang Q."/>
            <person name="Ma Z."/>
            <person name="Li J."/>
            <person name="Chen L."/>
        </authorList>
    </citation>
    <scope>NUCLEOTIDE SEQUENCE [LARGE SCALE GENOMIC DNA]</scope>
    <source>
        <strain evidence="1 2">XM1</strain>
    </source>
</reference>
<evidence type="ECO:0000313" key="1">
    <source>
        <dbReference type="EMBL" id="PHP28944.1"/>
    </source>
</evidence>
<organism evidence="1 2">
    <name type="scientific">Limimaricola cinnabarinus</name>
    <dbReference type="NCBI Taxonomy" id="1125964"/>
    <lineage>
        <taxon>Bacteria</taxon>
        <taxon>Pseudomonadati</taxon>
        <taxon>Pseudomonadota</taxon>
        <taxon>Alphaproteobacteria</taxon>
        <taxon>Rhodobacterales</taxon>
        <taxon>Paracoccaceae</taxon>
        <taxon>Limimaricola</taxon>
    </lineage>
</organism>
<name>A0A2G1MJS0_9RHOB</name>
<dbReference type="EMBL" id="NQWH01000004">
    <property type="protein sequence ID" value="PHP28944.1"/>
    <property type="molecule type" value="Genomic_DNA"/>
</dbReference>
<comment type="caution">
    <text evidence="1">The sequence shown here is derived from an EMBL/GenBank/DDBJ whole genome shotgun (WGS) entry which is preliminary data.</text>
</comment>
<proteinExistence type="predicted"/>